<dbReference type="RefSeq" id="WP_158759556.1">
    <property type="nucleotide sequence ID" value="NZ_CP046910.1"/>
</dbReference>
<accession>A0A7Z2JB78</accession>
<dbReference type="OrthoDB" id="9010139at2"/>
<dbReference type="KEGG" id="pacp:FAZ97_16645"/>
<dbReference type="EMBL" id="CP046910">
    <property type="protein sequence ID" value="QGZ56600.1"/>
    <property type="molecule type" value="Genomic_DNA"/>
</dbReference>
<dbReference type="Proteomes" id="UP000434209">
    <property type="component" value="Chromosome 2"/>
</dbReference>
<sequence>MIEHWRLVCTFFRERVMMGKFEKTLDAVATLVSDTTTNISQAAATALVMQEFVDLTLPKLTQAQCAEIHVQLRQVLEDRMSLMDHMTLPANYHSVFLDKASDVLRRLERNIGLGY</sequence>
<keyword evidence="2" id="KW-1185">Reference proteome</keyword>
<evidence type="ECO:0000313" key="1">
    <source>
        <dbReference type="EMBL" id="QGZ56600.1"/>
    </source>
</evidence>
<protein>
    <submittedName>
        <fullName evidence="1">Uncharacterized protein</fullName>
    </submittedName>
</protein>
<proteinExistence type="predicted"/>
<name>A0A7Z2JB78_9BURK</name>
<dbReference type="AlphaFoldDB" id="A0A7Z2JB78"/>
<reference evidence="1 2" key="1">
    <citation type="submission" date="2019-12" db="EMBL/GenBank/DDBJ databases">
        <title>Paraburkholderia acidiphila 7Q-K02 sp. nov and Paraburkholderia acidisoli DHF22 sp. nov., two strains isolated from forest soil.</title>
        <authorList>
            <person name="Gao Z."/>
            <person name="Qiu L."/>
        </authorList>
    </citation>
    <scope>NUCLEOTIDE SEQUENCE [LARGE SCALE GENOMIC DNA]</scope>
    <source>
        <strain evidence="1 2">7Q-K02</strain>
    </source>
</reference>
<evidence type="ECO:0000313" key="2">
    <source>
        <dbReference type="Proteomes" id="UP000434209"/>
    </source>
</evidence>
<gene>
    <name evidence="1" type="ORF">FAZ97_16645</name>
</gene>
<organism evidence="1 2">
    <name type="scientific">Paraburkholderia acidiphila</name>
    <dbReference type="NCBI Taxonomy" id="2571747"/>
    <lineage>
        <taxon>Bacteria</taxon>
        <taxon>Pseudomonadati</taxon>
        <taxon>Pseudomonadota</taxon>
        <taxon>Betaproteobacteria</taxon>
        <taxon>Burkholderiales</taxon>
        <taxon>Burkholderiaceae</taxon>
        <taxon>Paraburkholderia</taxon>
    </lineage>
</organism>